<dbReference type="AlphaFoldDB" id="A0AAV5J627"/>
<proteinExistence type="predicted"/>
<comment type="caution">
    <text evidence="1">The sequence shown here is derived from an EMBL/GenBank/DDBJ whole genome shotgun (WGS) entry which is preliminary data.</text>
</comment>
<dbReference type="EMBL" id="BPVZ01000024">
    <property type="protein sequence ID" value="GKV05848.1"/>
    <property type="molecule type" value="Genomic_DNA"/>
</dbReference>
<gene>
    <name evidence="1" type="ORF">SLEP1_g17807</name>
</gene>
<evidence type="ECO:0000313" key="2">
    <source>
        <dbReference type="Proteomes" id="UP001054252"/>
    </source>
</evidence>
<evidence type="ECO:0000313" key="1">
    <source>
        <dbReference type="EMBL" id="GKV05848.1"/>
    </source>
</evidence>
<reference evidence="1 2" key="1">
    <citation type="journal article" date="2021" name="Commun. Biol.">
        <title>The genome of Shorea leprosula (Dipterocarpaceae) highlights the ecological relevance of drought in aseasonal tropical rainforests.</title>
        <authorList>
            <person name="Ng K.K.S."/>
            <person name="Kobayashi M.J."/>
            <person name="Fawcett J.A."/>
            <person name="Hatakeyama M."/>
            <person name="Paape T."/>
            <person name="Ng C.H."/>
            <person name="Ang C.C."/>
            <person name="Tnah L.H."/>
            <person name="Lee C.T."/>
            <person name="Nishiyama T."/>
            <person name="Sese J."/>
            <person name="O'Brien M.J."/>
            <person name="Copetti D."/>
            <person name="Mohd Noor M.I."/>
            <person name="Ong R.C."/>
            <person name="Putra M."/>
            <person name="Sireger I.Z."/>
            <person name="Indrioko S."/>
            <person name="Kosugi Y."/>
            <person name="Izuno A."/>
            <person name="Isagi Y."/>
            <person name="Lee S.L."/>
            <person name="Shimizu K.K."/>
        </authorList>
    </citation>
    <scope>NUCLEOTIDE SEQUENCE [LARGE SCALE GENOMIC DNA]</scope>
    <source>
        <strain evidence="1">214</strain>
    </source>
</reference>
<name>A0AAV5J627_9ROSI</name>
<protein>
    <submittedName>
        <fullName evidence="1">Uncharacterized protein</fullName>
    </submittedName>
</protein>
<sequence>MQIRVVRKLCASSLRYWIIEFLRRQPKEKKYRGLVLRFIKDQIAALLLVEVGLQTSASVSVGTRVGDELEVKVEEANPRDDFLSLEEVVT</sequence>
<dbReference type="Proteomes" id="UP001054252">
    <property type="component" value="Unassembled WGS sequence"/>
</dbReference>
<accession>A0AAV5J627</accession>
<organism evidence="1 2">
    <name type="scientific">Rubroshorea leprosula</name>
    <dbReference type="NCBI Taxonomy" id="152421"/>
    <lineage>
        <taxon>Eukaryota</taxon>
        <taxon>Viridiplantae</taxon>
        <taxon>Streptophyta</taxon>
        <taxon>Embryophyta</taxon>
        <taxon>Tracheophyta</taxon>
        <taxon>Spermatophyta</taxon>
        <taxon>Magnoliopsida</taxon>
        <taxon>eudicotyledons</taxon>
        <taxon>Gunneridae</taxon>
        <taxon>Pentapetalae</taxon>
        <taxon>rosids</taxon>
        <taxon>malvids</taxon>
        <taxon>Malvales</taxon>
        <taxon>Dipterocarpaceae</taxon>
        <taxon>Rubroshorea</taxon>
    </lineage>
</organism>
<keyword evidence="2" id="KW-1185">Reference proteome</keyword>